<organism evidence="2 3">
    <name type="scientific">Amycolatopsis iheyensis</name>
    <dbReference type="NCBI Taxonomy" id="2945988"/>
    <lineage>
        <taxon>Bacteria</taxon>
        <taxon>Bacillati</taxon>
        <taxon>Actinomycetota</taxon>
        <taxon>Actinomycetes</taxon>
        <taxon>Pseudonocardiales</taxon>
        <taxon>Pseudonocardiaceae</taxon>
        <taxon>Amycolatopsis</taxon>
    </lineage>
</organism>
<keyword evidence="1" id="KW-1133">Transmembrane helix</keyword>
<reference evidence="2" key="1">
    <citation type="submission" date="2022-06" db="EMBL/GenBank/DDBJ databases">
        <title>Amycolatopsis iheyaensis sp. nov., a new species of the genus Amycolatopsis isolated from soil in Iheya island, Japan.</title>
        <authorList>
            <person name="Ngamcharungchit C."/>
            <person name="Kanto H."/>
            <person name="Take A."/>
            <person name="Intra B."/>
            <person name="Matsumoto A."/>
            <person name="Panbangred W."/>
            <person name="Inahashi Y."/>
        </authorList>
    </citation>
    <scope>NUCLEOTIDE SEQUENCE</scope>
    <source>
        <strain evidence="2">OK19-0408</strain>
    </source>
</reference>
<accession>A0A9X2N9J4</accession>
<name>A0A9X2N9J4_9PSEU</name>
<protein>
    <submittedName>
        <fullName evidence="2">Cell division protein SepF</fullName>
    </submittedName>
</protein>
<evidence type="ECO:0000256" key="1">
    <source>
        <dbReference type="SAM" id="Phobius"/>
    </source>
</evidence>
<keyword evidence="1" id="KW-0472">Membrane</keyword>
<dbReference type="EMBL" id="JAMXQV010000008">
    <property type="protein sequence ID" value="MCR6484574.1"/>
    <property type="molecule type" value="Genomic_DNA"/>
</dbReference>
<evidence type="ECO:0000313" key="2">
    <source>
        <dbReference type="EMBL" id="MCR6484574.1"/>
    </source>
</evidence>
<dbReference type="Gene3D" id="3.30.110.150">
    <property type="entry name" value="SepF-like protein"/>
    <property type="match status" value="1"/>
</dbReference>
<sequence length="157" mass="16769">MLAANIALDYVRVLIWPLIAVAALILVGRFIRENTRRPKERPIPRPGVSRVGGDDTTTLTAALEDSEWLASTSGAQPPSAAVHLQQAVHIGPSSYREAARELSESLLAGRVVVLDLAGTTPDTAARLVDYCSGFTRATRTLVQQLSSTVIVLTPQVG</sequence>
<keyword evidence="2" id="KW-0131">Cell cycle</keyword>
<keyword evidence="3" id="KW-1185">Reference proteome</keyword>
<dbReference type="GO" id="GO:0090529">
    <property type="term" value="P:cell septum assembly"/>
    <property type="evidence" value="ECO:0007669"/>
    <property type="project" value="InterPro"/>
</dbReference>
<dbReference type="Proteomes" id="UP001144096">
    <property type="component" value="Unassembled WGS sequence"/>
</dbReference>
<dbReference type="InterPro" id="IPR007561">
    <property type="entry name" value="Cell_div_SepF/SepF-rel"/>
</dbReference>
<dbReference type="AlphaFoldDB" id="A0A9X2N9J4"/>
<dbReference type="Pfam" id="PF04472">
    <property type="entry name" value="SepF"/>
    <property type="match status" value="1"/>
</dbReference>
<keyword evidence="2" id="KW-0132">Cell division</keyword>
<feature type="transmembrane region" description="Helical" evidence="1">
    <location>
        <begin position="13"/>
        <end position="31"/>
    </location>
</feature>
<proteinExistence type="predicted"/>
<evidence type="ECO:0000313" key="3">
    <source>
        <dbReference type="Proteomes" id="UP001144096"/>
    </source>
</evidence>
<gene>
    <name evidence="2" type="ORF">M8542_17250</name>
</gene>
<dbReference type="RefSeq" id="WP_257921197.1">
    <property type="nucleotide sequence ID" value="NZ_JAMXQV010000008.1"/>
</dbReference>
<keyword evidence="1" id="KW-0812">Transmembrane</keyword>
<comment type="caution">
    <text evidence="2">The sequence shown here is derived from an EMBL/GenBank/DDBJ whole genome shotgun (WGS) entry which is preliminary data.</text>
</comment>
<dbReference type="InterPro" id="IPR038594">
    <property type="entry name" value="SepF-like_sf"/>
</dbReference>